<evidence type="ECO:0000256" key="7">
    <source>
        <dbReference type="ARBA" id="ARBA00022631"/>
    </source>
</evidence>
<sequence length="406" mass="45849">MIYLSVTMYTNIVWSGCDACLLITGWYKAGCELRNLHSLSSLRYVRELPAFFAHPQDQVIIFTSTKMPWTSSNRIYAKPSNTSSVQDEDMGPASRRRAQAAPTAAADSNGRFELSDHGYGKNSVKLLHVHRDGDFHTIREFEVSTELKLASESAYVVGDNKEVVATDSQKNTIYLLAKKYGVKTPEEFGAVVVNHFLYTYKQVAEAKCHVLEYPWERLQAGAPHNHAFVYSPTATRWCQVSQARHEAVIVKSGLSGLRVLKTTQSAFVDFVQDEYTTLTDAAERIFSTVVEAEWTYESMRSADFDDAWLTVKDAILDKFAGPPDTGVYSPSVQHTLYQAEKVVLEKVPEITWVKMTMPNKHYLNIDMSKFPANVTKGDPKHQIYQPTDKPAGLIYAQLRRRPRSKL</sequence>
<evidence type="ECO:0000256" key="9">
    <source>
        <dbReference type="ARBA" id="ARBA00023140"/>
    </source>
</evidence>
<evidence type="ECO:0000313" key="14">
    <source>
        <dbReference type="Proteomes" id="UP000823941"/>
    </source>
</evidence>
<dbReference type="Gene3D" id="3.10.270.10">
    <property type="entry name" value="Urate Oxidase"/>
    <property type="match status" value="1"/>
</dbReference>
<proteinExistence type="inferred from homology"/>
<dbReference type="Pfam" id="PF01014">
    <property type="entry name" value="Uricase"/>
    <property type="match status" value="2"/>
</dbReference>
<comment type="catalytic activity">
    <reaction evidence="11">
        <text>urate + O2 + H2O = 5-hydroxyisourate + H2O2</text>
        <dbReference type="Rhea" id="RHEA:21368"/>
        <dbReference type="ChEBI" id="CHEBI:15377"/>
        <dbReference type="ChEBI" id="CHEBI:15379"/>
        <dbReference type="ChEBI" id="CHEBI:16240"/>
        <dbReference type="ChEBI" id="CHEBI:17775"/>
        <dbReference type="ChEBI" id="CHEBI:18072"/>
        <dbReference type="EC" id="1.7.3.3"/>
    </reaction>
</comment>
<evidence type="ECO:0000256" key="6">
    <source>
        <dbReference type="ARBA" id="ARBA00017098"/>
    </source>
</evidence>
<organism evidence="13 14">
    <name type="scientific">Plutella xylostella</name>
    <name type="common">Diamondback moth</name>
    <name type="synonym">Plutella maculipennis</name>
    <dbReference type="NCBI Taxonomy" id="51655"/>
    <lineage>
        <taxon>Eukaryota</taxon>
        <taxon>Metazoa</taxon>
        <taxon>Ecdysozoa</taxon>
        <taxon>Arthropoda</taxon>
        <taxon>Hexapoda</taxon>
        <taxon>Insecta</taxon>
        <taxon>Pterygota</taxon>
        <taxon>Neoptera</taxon>
        <taxon>Endopterygota</taxon>
        <taxon>Lepidoptera</taxon>
        <taxon>Glossata</taxon>
        <taxon>Ditrysia</taxon>
        <taxon>Yponomeutoidea</taxon>
        <taxon>Plutellidae</taxon>
        <taxon>Plutella</taxon>
    </lineage>
</organism>
<evidence type="ECO:0000313" key="13">
    <source>
        <dbReference type="EMBL" id="KAG7311703.1"/>
    </source>
</evidence>
<dbReference type="EMBL" id="JAHIBW010000004">
    <property type="protein sequence ID" value="KAG7311703.1"/>
    <property type="molecule type" value="Genomic_DNA"/>
</dbReference>
<keyword evidence="8" id="KW-0560">Oxidoreductase</keyword>
<dbReference type="SUPFAM" id="SSF55620">
    <property type="entry name" value="Tetrahydrobiopterin biosynthesis enzymes-like"/>
    <property type="match status" value="2"/>
</dbReference>
<evidence type="ECO:0000256" key="1">
    <source>
        <dbReference type="ARBA" id="ARBA00003860"/>
    </source>
</evidence>
<comment type="caution">
    <text evidence="13">The sequence shown here is derived from an EMBL/GenBank/DDBJ whole genome shotgun (WGS) entry which is preliminary data.</text>
</comment>
<dbReference type="PRINTS" id="PR00093">
    <property type="entry name" value="URICASE"/>
</dbReference>
<comment type="function">
    <text evidence="1">Catalyzes the oxidation of uric acid to 5-hydroxyisourate, which is further processed to form (S)-allantoin.</text>
</comment>
<evidence type="ECO:0000256" key="12">
    <source>
        <dbReference type="SAM" id="MobiDB-lite"/>
    </source>
</evidence>
<evidence type="ECO:0000256" key="10">
    <source>
        <dbReference type="ARBA" id="ARBA00031317"/>
    </source>
</evidence>
<dbReference type="PROSITE" id="PS00366">
    <property type="entry name" value="URICASE"/>
    <property type="match status" value="1"/>
</dbReference>
<dbReference type="PANTHER" id="PTHR42874:SF1">
    <property type="entry name" value="URICASE"/>
    <property type="match status" value="1"/>
</dbReference>
<comment type="pathway">
    <text evidence="3">Purine metabolism; urate degradation; (S)-allantoin from urate: step 1/3.</text>
</comment>
<evidence type="ECO:0000256" key="2">
    <source>
        <dbReference type="ARBA" id="ARBA00004275"/>
    </source>
</evidence>
<gene>
    <name evidence="13" type="ORF">JYU34_002757</name>
</gene>
<comment type="similarity">
    <text evidence="4">Belongs to the uricase family.</text>
</comment>
<evidence type="ECO:0000256" key="3">
    <source>
        <dbReference type="ARBA" id="ARBA00004831"/>
    </source>
</evidence>
<evidence type="ECO:0000256" key="5">
    <source>
        <dbReference type="ARBA" id="ARBA00012598"/>
    </source>
</evidence>
<dbReference type="InterPro" id="IPR019842">
    <property type="entry name" value="Uricase_CS"/>
</dbReference>
<protein>
    <recommendedName>
        <fullName evidence="6">Uricase</fullName>
        <ecNumber evidence="5">1.7.3.3</ecNumber>
    </recommendedName>
    <alternativeName>
        <fullName evidence="10">Urate oxidase</fullName>
    </alternativeName>
</protein>
<dbReference type="PANTHER" id="PTHR42874">
    <property type="entry name" value="URICASE"/>
    <property type="match status" value="1"/>
</dbReference>
<feature type="region of interest" description="Disordered" evidence="12">
    <location>
        <begin position="78"/>
        <end position="107"/>
    </location>
</feature>
<dbReference type="Proteomes" id="UP000823941">
    <property type="component" value="Chromosome 4"/>
</dbReference>
<keyword evidence="14" id="KW-1185">Reference proteome</keyword>
<dbReference type="InterPro" id="IPR002042">
    <property type="entry name" value="Uricase"/>
</dbReference>
<keyword evidence="9" id="KW-0576">Peroxisome</keyword>
<keyword evidence="7" id="KW-0659">Purine metabolism</keyword>
<dbReference type="NCBIfam" id="TIGR03383">
    <property type="entry name" value="urate_oxi"/>
    <property type="match status" value="1"/>
</dbReference>
<evidence type="ECO:0000256" key="4">
    <source>
        <dbReference type="ARBA" id="ARBA00009760"/>
    </source>
</evidence>
<name>A0ABQ7R359_PLUXY</name>
<accession>A0ABQ7R359</accession>
<reference evidence="13 14" key="1">
    <citation type="submission" date="2021-06" db="EMBL/GenBank/DDBJ databases">
        <title>A haploid diamondback moth (Plutella xylostella L.) genome assembly resolves 31 chromosomes and identifies a diamide resistance mutation.</title>
        <authorList>
            <person name="Ward C.M."/>
            <person name="Perry K.D."/>
            <person name="Baker G."/>
            <person name="Powis K."/>
            <person name="Heckel D.G."/>
            <person name="Baxter S.W."/>
        </authorList>
    </citation>
    <scope>NUCLEOTIDE SEQUENCE [LARGE SCALE GENOMIC DNA]</scope>
    <source>
        <strain evidence="13 14">LV</strain>
        <tissue evidence="13">Single pupa</tissue>
    </source>
</reference>
<evidence type="ECO:0000256" key="8">
    <source>
        <dbReference type="ARBA" id="ARBA00023002"/>
    </source>
</evidence>
<comment type="subcellular location">
    <subcellularLocation>
        <location evidence="2">Peroxisome</location>
    </subcellularLocation>
</comment>
<evidence type="ECO:0000256" key="11">
    <source>
        <dbReference type="ARBA" id="ARBA00048818"/>
    </source>
</evidence>
<dbReference type="EC" id="1.7.3.3" evidence="5"/>